<evidence type="ECO:0000256" key="16">
    <source>
        <dbReference type="HAMAP-Rule" id="MF_00246"/>
    </source>
</evidence>
<gene>
    <name evidence="16 21" type="primary">galK</name>
    <name evidence="21" type="ORF">NCTC7295_03792</name>
</gene>
<dbReference type="InterPro" id="IPR019741">
    <property type="entry name" value="Galactokinase_CS"/>
</dbReference>
<feature type="domain" description="GHMP kinase N-terminal" evidence="18">
    <location>
        <begin position="94"/>
        <end position="182"/>
    </location>
</feature>
<dbReference type="InterPro" id="IPR006204">
    <property type="entry name" value="GHMP_kinase_N_dom"/>
</dbReference>
<keyword evidence="6 16" id="KW-0808">Transferase</keyword>
<feature type="binding site" evidence="16">
    <location>
        <begin position="34"/>
        <end position="37"/>
    </location>
    <ligand>
        <name>substrate</name>
    </ligand>
</feature>
<evidence type="ECO:0000256" key="6">
    <source>
        <dbReference type="ARBA" id="ARBA00022679"/>
    </source>
</evidence>
<dbReference type="InterPro" id="IPR011013">
    <property type="entry name" value="Gal_mutarotase_sf_dom"/>
</dbReference>
<feature type="binding site" evidence="16">
    <location>
        <position position="223"/>
    </location>
    <ligand>
        <name>substrate</name>
    </ligand>
</feature>
<evidence type="ECO:0000259" key="18">
    <source>
        <dbReference type="Pfam" id="PF00288"/>
    </source>
</evidence>
<feature type="active site" description="Proton acceptor" evidence="16">
    <location>
        <position position="174"/>
    </location>
</feature>
<evidence type="ECO:0000256" key="10">
    <source>
        <dbReference type="ARBA" id="ARBA00022840"/>
    </source>
</evidence>
<dbReference type="GO" id="GO:0000287">
    <property type="term" value="F:magnesium ion binding"/>
    <property type="evidence" value="ECO:0007669"/>
    <property type="project" value="UniProtKB-UniRule"/>
</dbReference>
<dbReference type="InterPro" id="IPR000705">
    <property type="entry name" value="Galactokinase"/>
</dbReference>
<dbReference type="GO" id="GO:0006012">
    <property type="term" value="P:galactose metabolic process"/>
    <property type="evidence" value="ECO:0007669"/>
    <property type="project" value="UniProtKB-UniRule"/>
</dbReference>
<keyword evidence="14 16" id="KW-0119">Carbohydrate metabolism</keyword>
<dbReference type="SUPFAM" id="SSF54211">
    <property type="entry name" value="Ribosomal protein S5 domain 2-like"/>
    <property type="match status" value="1"/>
</dbReference>
<comment type="pathway">
    <text evidence="2">Carbohydrate metabolism; hexose metabolism.</text>
</comment>
<sequence>MNLKEKTRALFAEIFGYPATHTIQAPGRVNLIGEHTDYNDGFVLPCAIDYQTVISCAPRDDRTVRVIAADYDNQVDEFSLDAPIVTHDSQQWSNYVRGVVKHLQQRNNAFDGVDMVISGNVPQGAGLSSSASLEVAVGTVFQQLYHLPLDGAQIALNGQEAENQFVGCNCGIMDQLISALGKKDHALLIDCRSLGTKAVSMPKGVAVVIINSNFKRTLVGSEYNTRREQCETGARFFQQPALRDVSLEAFNAVACELDPVVAKRVRHVLSENARTVEAASALEKGDLQRMGQLMAESHASMRDDFEITVPQIDTLVEIVKATIGDKGGVRMTGGGFGGCIVALIPEDLVPAVQQAVAQQYEAKNRYQRNLLCMQTVTRSRTVLNETPALAPDGQPYRLLTLRNRAGMVVTLMDWGATLLSARIPLSDGSVREALLGCASPERYPEQTSFLGASIGRYANRIANSRFTFAGETVQLSPSQGENQLHGGPEGFDKRRWQIVNQNDRQVLFALTSDDGDQGFPGHLCATAQYRLTDDNRISITYRATVDKPCPVNLTNHVYFNLDGDQTDVRQHKLQILADEYLPVDEYGIPRQGLKSVANTSFDFRMPKVIASEFLADDDQRKVKGYDHAFLLQTQGDGKKPAARLWSQDGKLQMMVYTTAPALQFYSGNYLAGTPARGPEPYADWQGVALESELLPDSPNHPEWPQPDCILRPGEEYASLTEYQFIPF</sequence>
<keyword evidence="11 16" id="KW-0460">Magnesium</keyword>
<evidence type="ECO:0000256" key="13">
    <source>
        <dbReference type="ARBA" id="ARBA00023235"/>
    </source>
</evidence>
<evidence type="ECO:0000256" key="11">
    <source>
        <dbReference type="ARBA" id="ARBA00022842"/>
    </source>
</evidence>
<dbReference type="PRINTS" id="PR00473">
    <property type="entry name" value="GALCTOKINASE"/>
</dbReference>
<dbReference type="SUPFAM" id="SSF74650">
    <property type="entry name" value="Galactose mutarotase-like"/>
    <property type="match status" value="1"/>
</dbReference>
<evidence type="ECO:0000256" key="14">
    <source>
        <dbReference type="ARBA" id="ARBA00023277"/>
    </source>
</evidence>
<dbReference type="PANTHER" id="PTHR10457">
    <property type="entry name" value="MEVALONATE KINASE/GALACTOKINASE"/>
    <property type="match status" value="1"/>
</dbReference>
<comment type="similarity">
    <text evidence="3">Belongs to the aldose epimerase family.</text>
</comment>
<comment type="function">
    <text evidence="15">Mutarotase converts alpha-aldose to the beta-anomer. It is active on D-glucose, L-arabinose, D-xylose, D-galactose, maltose and lactose.</text>
</comment>
<dbReference type="GO" id="GO:0005524">
    <property type="term" value="F:ATP binding"/>
    <property type="evidence" value="ECO:0007669"/>
    <property type="project" value="UniProtKB-UniRule"/>
</dbReference>
<comment type="subcellular location">
    <subcellularLocation>
        <location evidence="1 16">Cytoplasm</location>
    </subcellularLocation>
</comment>
<feature type="binding site" evidence="16">
    <location>
        <begin position="124"/>
        <end position="130"/>
    </location>
    <ligand>
        <name>ATP</name>
        <dbReference type="ChEBI" id="CHEBI:30616"/>
    </ligand>
</feature>
<evidence type="ECO:0000256" key="8">
    <source>
        <dbReference type="ARBA" id="ARBA00022741"/>
    </source>
</evidence>
<evidence type="ECO:0000259" key="20">
    <source>
        <dbReference type="Pfam" id="PF10509"/>
    </source>
</evidence>
<dbReference type="Gene3D" id="3.30.70.890">
    <property type="entry name" value="GHMP kinase, C-terminal domain"/>
    <property type="match status" value="1"/>
</dbReference>
<feature type="binding site" evidence="16">
    <location>
        <position position="130"/>
    </location>
    <ligand>
        <name>Mg(2+)</name>
        <dbReference type="ChEBI" id="CHEBI:18420"/>
    </ligand>
</feature>
<evidence type="ECO:0000256" key="7">
    <source>
        <dbReference type="ARBA" id="ARBA00022723"/>
    </source>
</evidence>
<dbReference type="Pfam" id="PF08544">
    <property type="entry name" value="GHMP_kinases_C"/>
    <property type="match status" value="1"/>
</dbReference>
<keyword evidence="10 16" id="KW-0067">ATP-binding</keyword>
<dbReference type="InterPro" id="IPR008183">
    <property type="entry name" value="Aldose_1/G6P_1-epimerase"/>
</dbReference>
<dbReference type="PROSITE" id="PS00627">
    <property type="entry name" value="GHMP_KINASES_ATP"/>
    <property type="match status" value="1"/>
</dbReference>
<dbReference type="InterPro" id="IPR020568">
    <property type="entry name" value="Ribosomal_Su5_D2-typ_SF"/>
</dbReference>
<comment type="similarity">
    <text evidence="4 16">Belongs to the GHMP kinase family. GalK subfamily.</text>
</comment>
<keyword evidence="12 16" id="KW-0299">Galactose metabolism</keyword>
<reference evidence="21 22" key="1">
    <citation type="submission" date="2018-06" db="EMBL/GenBank/DDBJ databases">
        <authorList>
            <consortium name="Pathogen Informatics"/>
            <person name="Doyle S."/>
        </authorList>
    </citation>
    <scope>NUCLEOTIDE SEQUENCE [LARGE SCALE GENOMIC DNA]</scope>
    <source>
        <strain evidence="21 22">NCTC7295</strain>
    </source>
</reference>
<dbReference type="GO" id="GO:0030246">
    <property type="term" value="F:carbohydrate binding"/>
    <property type="evidence" value="ECO:0007669"/>
    <property type="project" value="InterPro"/>
</dbReference>
<feature type="binding site" evidence="16">
    <location>
        <position position="162"/>
    </location>
    <ligand>
        <name>Mg(2+)</name>
        <dbReference type="ChEBI" id="CHEBI:18420"/>
    </ligand>
</feature>
<dbReference type="FunFam" id="2.70.98.10:FF:000002">
    <property type="entry name" value="Aldose 1-epimerase"/>
    <property type="match status" value="1"/>
</dbReference>
<dbReference type="InterPro" id="IPR013458">
    <property type="entry name" value="Ald_epimerase_bac"/>
</dbReference>
<evidence type="ECO:0000256" key="9">
    <source>
        <dbReference type="ARBA" id="ARBA00022777"/>
    </source>
</evidence>
<dbReference type="PANTHER" id="PTHR10457:SF7">
    <property type="entry name" value="GALACTOKINASE-RELATED"/>
    <property type="match status" value="1"/>
</dbReference>
<dbReference type="Gene3D" id="3.30.230.10">
    <property type="match status" value="1"/>
</dbReference>
<name>A0A379S7B3_SALER</name>
<comment type="caution">
    <text evidence="16">Lacks conserved residue(s) required for the propagation of feature annotation.</text>
</comment>
<evidence type="ECO:0000256" key="1">
    <source>
        <dbReference type="ARBA" id="ARBA00004496"/>
    </source>
</evidence>
<feature type="domain" description="GHMP kinase C-terminal" evidence="19">
    <location>
        <begin position="279"/>
        <end position="361"/>
    </location>
</feature>
<evidence type="ECO:0000313" key="21">
    <source>
        <dbReference type="EMBL" id="SUG16099.1"/>
    </source>
</evidence>
<dbReference type="InterPro" id="IPR036554">
    <property type="entry name" value="GHMP_kinase_C_sf"/>
</dbReference>
<evidence type="ECO:0000256" key="3">
    <source>
        <dbReference type="ARBA" id="ARBA00006206"/>
    </source>
</evidence>
<dbReference type="InterPro" id="IPR022963">
    <property type="entry name" value="Galactokinase_bac"/>
</dbReference>
<keyword evidence="8 16" id="KW-0547">Nucleotide-binding</keyword>
<dbReference type="CDD" id="cd09019">
    <property type="entry name" value="galactose_mutarotase_like"/>
    <property type="match status" value="1"/>
</dbReference>
<evidence type="ECO:0000256" key="2">
    <source>
        <dbReference type="ARBA" id="ARBA00005028"/>
    </source>
</evidence>
<feature type="site" description="Transition state stabilizer" evidence="16">
    <location>
        <position position="28"/>
    </location>
</feature>
<dbReference type="InterPro" id="IPR019539">
    <property type="entry name" value="GalKase_N"/>
</dbReference>
<dbReference type="Gene3D" id="2.70.98.10">
    <property type="match status" value="1"/>
</dbReference>
<dbReference type="FunFam" id="3.30.230.10:FF:000017">
    <property type="entry name" value="Galactokinase"/>
    <property type="match status" value="1"/>
</dbReference>
<dbReference type="SUPFAM" id="SSF55060">
    <property type="entry name" value="GHMP Kinase, C-terminal domain"/>
    <property type="match status" value="1"/>
</dbReference>
<keyword evidence="7 16" id="KW-0479">Metal-binding</keyword>
<dbReference type="InterPro" id="IPR006203">
    <property type="entry name" value="GHMP_knse_ATP-bd_CS"/>
</dbReference>
<evidence type="ECO:0000313" key="22">
    <source>
        <dbReference type="Proteomes" id="UP000254124"/>
    </source>
</evidence>
<dbReference type="HAMAP" id="MF_00246">
    <property type="entry name" value="Galactokinase"/>
    <property type="match status" value="1"/>
</dbReference>
<dbReference type="NCBIfam" id="TIGR02636">
    <property type="entry name" value="galM_Leloir"/>
    <property type="match status" value="1"/>
</dbReference>
<dbReference type="NCBIfam" id="NF003472">
    <property type="entry name" value="PRK05101.1"/>
    <property type="match status" value="1"/>
</dbReference>
<dbReference type="InterPro" id="IPR014718">
    <property type="entry name" value="GH-type_carb-bd"/>
</dbReference>
<evidence type="ECO:0000256" key="5">
    <source>
        <dbReference type="ARBA" id="ARBA00022490"/>
    </source>
</evidence>
<dbReference type="Pfam" id="PF00288">
    <property type="entry name" value="GHMP_kinases_N"/>
    <property type="match status" value="1"/>
</dbReference>
<dbReference type="InterPro" id="IPR018052">
    <property type="entry name" value="Ald1_epimerase_CS"/>
</dbReference>
<evidence type="ECO:0000256" key="15">
    <source>
        <dbReference type="ARBA" id="ARBA00037676"/>
    </source>
</evidence>
<dbReference type="FunFam" id="3.30.70.890:FF:000001">
    <property type="entry name" value="Galactokinase"/>
    <property type="match status" value="1"/>
</dbReference>
<comment type="pathway">
    <text evidence="16">Carbohydrate metabolism; galactose metabolism.</text>
</comment>
<keyword evidence="9 16" id="KW-0418">Kinase</keyword>
<feature type="domain" description="Galactokinase N-terminal" evidence="20">
    <location>
        <begin position="10"/>
        <end position="58"/>
    </location>
</feature>
<comment type="catalytic activity">
    <reaction evidence="16">
        <text>alpha-D-galactose + ATP = alpha-D-galactose 1-phosphate + ADP + H(+)</text>
        <dbReference type="Rhea" id="RHEA:13553"/>
        <dbReference type="ChEBI" id="CHEBI:15378"/>
        <dbReference type="ChEBI" id="CHEBI:28061"/>
        <dbReference type="ChEBI" id="CHEBI:30616"/>
        <dbReference type="ChEBI" id="CHEBI:58336"/>
        <dbReference type="ChEBI" id="CHEBI:456216"/>
        <dbReference type="EC" id="2.7.1.6"/>
    </reaction>
</comment>
<dbReference type="NCBIfam" id="TIGR00131">
    <property type="entry name" value="gal_kin"/>
    <property type="match status" value="1"/>
</dbReference>
<dbReference type="EMBL" id="UGWZ01000001">
    <property type="protein sequence ID" value="SUG16099.1"/>
    <property type="molecule type" value="Genomic_DNA"/>
</dbReference>
<dbReference type="AlphaFoldDB" id="A0A379S7B3"/>
<dbReference type="Pfam" id="PF10509">
    <property type="entry name" value="GalKase_gal_bdg"/>
    <property type="match status" value="1"/>
</dbReference>
<dbReference type="EC" id="2.7.1.6" evidence="16 17"/>
<comment type="function">
    <text evidence="16">Catalyzes the transfer of the gamma-phosphate of ATP to D-galactose to form alpha-D-galactose-1-phosphate (Gal-1-P).</text>
</comment>
<dbReference type="GO" id="GO:0004034">
    <property type="term" value="F:aldose 1-epimerase activity"/>
    <property type="evidence" value="ECO:0007669"/>
    <property type="project" value="InterPro"/>
</dbReference>
<dbReference type="Proteomes" id="UP000254124">
    <property type="component" value="Unassembled WGS sequence"/>
</dbReference>
<dbReference type="UniPathway" id="UPA00214"/>
<accession>A0A379S7B3</accession>
<dbReference type="Pfam" id="PF01263">
    <property type="entry name" value="Aldose_epim"/>
    <property type="match status" value="1"/>
</dbReference>
<dbReference type="PROSITE" id="PS00106">
    <property type="entry name" value="GALACTOKINASE"/>
    <property type="match status" value="1"/>
</dbReference>
<proteinExistence type="inferred from homology"/>
<evidence type="ECO:0000256" key="12">
    <source>
        <dbReference type="ARBA" id="ARBA00023144"/>
    </source>
</evidence>
<dbReference type="InterPro" id="IPR014721">
    <property type="entry name" value="Ribsml_uS5_D2-typ_fold_subgr"/>
</dbReference>
<dbReference type="GO" id="GO:0004335">
    <property type="term" value="F:galactokinase activity"/>
    <property type="evidence" value="ECO:0007669"/>
    <property type="project" value="UniProtKB-UniRule"/>
</dbReference>
<dbReference type="InterPro" id="IPR013750">
    <property type="entry name" value="GHMP_kinase_C_dom"/>
</dbReference>
<dbReference type="PRINTS" id="PR00959">
    <property type="entry name" value="MEVGALKINASE"/>
</dbReference>
<keyword evidence="5 16" id="KW-0963">Cytoplasm</keyword>
<organism evidence="21 22">
    <name type="scientific">Salmonella enterica subsp. arizonae</name>
    <dbReference type="NCBI Taxonomy" id="59203"/>
    <lineage>
        <taxon>Bacteria</taxon>
        <taxon>Pseudomonadati</taxon>
        <taxon>Pseudomonadota</taxon>
        <taxon>Gammaproteobacteria</taxon>
        <taxon>Enterobacterales</taxon>
        <taxon>Enterobacteriaceae</taxon>
        <taxon>Salmonella</taxon>
    </lineage>
</organism>
<evidence type="ECO:0000259" key="19">
    <source>
        <dbReference type="Pfam" id="PF08544"/>
    </source>
</evidence>
<dbReference type="InterPro" id="IPR047215">
    <property type="entry name" value="Galactose_mutarotase-like"/>
</dbReference>
<evidence type="ECO:0000256" key="4">
    <source>
        <dbReference type="ARBA" id="ARBA00006566"/>
    </source>
</evidence>
<evidence type="ECO:0000256" key="17">
    <source>
        <dbReference type="NCBIfam" id="TIGR00131"/>
    </source>
</evidence>
<dbReference type="PROSITE" id="PS00545">
    <property type="entry name" value="ALDOSE_1_EPIMERASE"/>
    <property type="match status" value="1"/>
</dbReference>
<keyword evidence="13" id="KW-0413">Isomerase</keyword>
<dbReference type="NCBIfam" id="NF008277">
    <property type="entry name" value="PRK11055.1"/>
    <property type="match status" value="1"/>
</dbReference>
<protein>
    <recommendedName>
        <fullName evidence="16 17">Galactokinase</fullName>
        <ecNumber evidence="16 17">2.7.1.6</ecNumber>
    </recommendedName>
    <alternativeName>
        <fullName evidence="16">Galactose kinase</fullName>
    </alternativeName>
</protein>
<dbReference type="GO" id="GO:0005829">
    <property type="term" value="C:cytosol"/>
    <property type="evidence" value="ECO:0007669"/>
    <property type="project" value="TreeGrafter"/>
</dbReference>